<protein>
    <recommendedName>
        <fullName evidence="5">Mucin TcSMUGS</fullName>
    </recommendedName>
</protein>
<feature type="transmembrane region" description="Helical" evidence="2">
    <location>
        <begin position="225"/>
        <end position="246"/>
    </location>
</feature>
<feature type="compositionally biased region" description="Low complexity" evidence="1">
    <location>
        <begin position="530"/>
        <end position="557"/>
    </location>
</feature>
<gene>
    <name evidence="3" type="ORF">ECC02_013468</name>
</gene>
<evidence type="ECO:0000313" key="3">
    <source>
        <dbReference type="EMBL" id="KAF5213976.1"/>
    </source>
</evidence>
<name>A0A7J6XIA5_TRYCR</name>
<dbReference type="InterPro" id="IPR000458">
    <property type="entry name" value="Tryp_mucin"/>
</dbReference>
<reference evidence="3 4" key="1">
    <citation type="journal article" date="2019" name="Genome Biol. Evol.">
        <title>Nanopore Sequencing Significantly Improves Genome Assembly of the Protozoan Parasite Trypanosoma cruzi.</title>
        <authorList>
            <person name="Diaz-Viraque F."/>
            <person name="Pita S."/>
            <person name="Greif G."/>
            <person name="de Souza R.C.M."/>
            <person name="Iraola G."/>
            <person name="Robello C."/>
        </authorList>
    </citation>
    <scope>NUCLEOTIDE SEQUENCE [LARGE SCALE GENOMIC DNA]</scope>
    <source>
        <strain evidence="3 4">Berenice</strain>
    </source>
</reference>
<dbReference type="VEuPathDB" id="TriTrypDB:BCY84_16709"/>
<accession>A0A7J6XIA5</accession>
<keyword evidence="2" id="KW-0812">Transmembrane</keyword>
<dbReference type="VEuPathDB" id="TriTrypDB:ECC02_013468"/>
<feature type="transmembrane region" description="Helical" evidence="2">
    <location>
        <begin position="492"/>
        <end position="510"/>
    </location>
</feature>
<sequence>MLCTCPCLSFPCCVLSLCPVPARQESLHREQQAKSTKAQVTMMLRRVLCVLLFALCCACVCATAQEEGQYDAAVFKAAGATRRRIRLTLQLLRLLLPPRRPRTRPQLPPRHRLLKTRAALAALCGCRCRCCCCSVPLWRPPVLRAECGAGRVRRRCGVPLCAATAHTRGSTDWRLRRVYLSTLQRCGCIYSSVFGCAFWPRAACPCILCDGRALMYISYRRPATCGGSVGALNFKFYLMLFWFIFLKLVKRMFAGEAGHLNEYVLIKWRCFCTIFFHLMNFWKAVIEGTREPIATRRIFFYFLFLIFPPPPLFDSHLAAGPCGWRSPGSATWYAIVFPILTRCTVSREWLSEYIYLEQTSREWRTHCLSTTPLFSSCLISFDDFRIRPAAQANIFFFIGLVLFVVGADCVCVCVCVCAGARRGVAAPSRLGPTPPLSVSVLLCVCCAPARVSPSHAACSRCACPVPARQESLHREQQAKSTKAQVTMMLRRVLCVLLFALCCACVCATAQEEGQYDAAVFKAAGGDPKKNTTTTTTTTTTTSSKAPKNTTTTTSKAPTPEDARSPGGPVWVQVSLLLLLSAAVATAGAAC</sequence>
<evidence type="ECO:0000313" key="4">
    <source>
        <dbReference type="Proteomes" id="UP000583944"/>
    </source>
</evidence>
<feature type="transmembrane region" description="Helical" evidence="2">
    <location>
        <begin position="298"/>
        <end position="319"/>
    </location>
</feature>
<organism evidence="3 4">
    <name type="scientific">Trypanosoma cruzi</name>
    <dbReference type="NCBI Taxonomy" id="5693"/>
    <lineage>
        <taxon>Eukaryota</taxon>
        <taxon>Discoba</taxon>
        <taxon>Euglenozoa</taxon>
        <taxon>Kinetoplastea</taxon>
        <taxon>Metakinetoplastina</taxon>
        <taxon>Trypanosomatida</taxon>
        <taxon>Trypanosomatidae</taxon>
        <taxon>Trypanosoma</taxon>
        <taxon>Schizotrypanum</taxon>
    </lineage>
</organism>
<dbReference type="EMBL" id="JABDHM010000658">
    <property type="protein sequence ID" value="KAF5213976.1"/>
    <property type="molecule type" value="Genomic_DNA"/>
</dbReference>
<feature type="region of interest" description="Disordered" evidence="1">
    <location>
        <begin position="526"/>
        <end position="565"/>
    </location>
</feature>
<proteinExistence type="predicted"/>
<evidence type="ECO:0000256" key="1">
    <source>
        <dbReference type="SAM" id="MobiDB-lite"/>
    </source>
</evidence>
<evidence type="ECO:0008006" key="5">
    <source>
        <dbReference type="Google" id="ProtNLM"/>
    </source>
</evidence>
<evidence type="ECO:0000256" key="2">
    <source>
        <dbReference type="SAM" id="Phobius"/>
    </source>
</evidence>
<keyword evidence="2" id="KW-1133">Transmembrane helix</keyword>
<dbReference type="Proteomes" id="UP000583944">
    <property type="component" value="Unassembled WGS sequence"/>
</dbReference>
<keyword evidence="2" id="KW-0472">Membrane</keyword>
<dbReference type="AlphaFoldDB" id="A0A7J6XIA5"/>
<feature type="transmembrane region" description="Helical" evidence="2">
    <location>
        <begin position="569"/>
        <end position="589"/>
    </location>
</feature>
<comment type="caution">
    <text evidence="3">The sequence shown here is derived from an EMBL/GenBank/DDBJ whole genome shotgun (WGS) entry which is preliminary data.</text>
</comment>
<feature type="transmembrane region" description="Helical" evidence="2">
    <location>
        <begin position="394"/>
        <end position="420"/>
    </location>
</feature>
<dbReference type="Pfam" id="PF01456">
    <property type="entry name" value="Mucin"/>
    <property type="match status" value="2"/>
</dbReference>